<evidence type="ECO:0000256" key="3">
    <source>
        <dbReference type="ARBA" id="ARBA00004669"/>
    </source>
</evidence>
<dbReference type="KEGG" id="minf:MESINF_2084"/>
<evidence type="ECO:0000256" key="12">
    <source>
        <dbReference type="ARBA" id="ARBA00022842"/>
    </source>
</evidence>
<gene>
    <name evidence="17" type="ORF">MESINF_2084</name>
</gene>
<reference evidence="17 18" key="1">
    <citation type="submission" date="2017-01" db="EMBL/GenBank/DDBJ databases">
        <authorList>
            <person name="Erauso G."/>
        </authorList>
    </citation>
    <scope>NUCLEOTIDE SEQUENCE [LARGE SCALE GENOMIC DNA]</scope>
    <source>
        <strain evidence="17">MESINF1</strain>
    </source>
</reference>
<dbReference type="PANTHER" id="PTHR43340">
    <property type="entry name" value="HYPOXANTHINE-GUANINE PHOSPHORIBOSYLTRANSFERASE"/>
    <property type="match status" value="1"/>
</dbReference>
<dbReference type="GO" id="GO:0000287">
    <property type="term" value="F:magnesium ion binding"/>
    <property type="evidence" value="ECO:0007669"/>
    <property type="project" value="TreeGrafter"/>
</dbReference>
<keyword evidence="7 15" id="KW-0328">Glycosyltransferase</keyword>
<dbReference type="InterPro" id="IPR050408">
    <property type="entry name" value="HGPRT"/>
</dbReference>
<dbReference type="SUPFAM" id="SSF53271">
    <property type="entry name" value="PRTase-like"/>
    <property type="match status" value="1"/>
</dbReference>
<keyword evidence="12 15" id="KW-0460">Magnesium</keyword>
<evidence type="ECO:0000256" key="1">
    <source>
        <dbReference type="ARBA" id="ARBA00001946"/>
    </source>
</evidence>
<evidence type="ECO:0000313" key="17">
    <source>
        <dbReference type="EMBL" id="SSC13524.1"/>
    </source>
</evidence>
<keyword evidence="8 15" id="KW-0808">Transferase</keyword>
<evidence type="ECO:0000256" key="9">
    <source>
        <dbReference type="ARBA" id="ARBA00022723"/>
    </source>
</evidence>
<organism evidence="17 18">
    <name type="scientific">Mesotoga infera</name>
    <dbReference type="NCBI Taxonomy" id="1236046"/>
    <lineage>
        <taxon>Bacteria</taxon>
        <taxon>Thermotogati</taxon>
        <taxon>Thermotogota</taxon>
        <taxon>Thermotogae</taxon>
        <taxon>Kosmotogales</taxon>
        <taxon>Kosmotogaceae</taxon>
        <taxon>Mesotoga</taxon>
    </lineage>
</organism>
<dbReference type="InterPro" id="IPR029057">
    <property type="entry name" value="PRTase-like"/>
</dbReference>
<dbReference type="GO" id="GO:0004422">
    <property type="term" value="F:hypoxanthine phosphoribosyltransferase activity"/>
    <property type="evidence" value="ECO:0007669"/>
    <property type="project" value="InterPro"/>
</dbReference>
<evidence type="ECO:0000256" key="8">
    <source>
        <dbReference type="ARBA" id="ARBA00022679"/>
    </source>
</evidence>
<proteinExistence type="inferred from homology"/>
<comment type="pathway">
    <text evidence="3 15">Purine metabolism; IMP biosynthesis via salvage pathway; IMP from hypoxanthine: step 1/1.</text>
</comment>
<feature type="domain" description="Phosphoribosyltransferase" evidence="16">
    <location>
        <begin position="13"/>
        <end position="162"/>
    </location>
</feature>
<comment type="subcellular location">
    <subcellularLocation>
        <location evidence="2 15">Cytoplasm</location>
    </subcellularLocation>
</comment>
<evidence type="ECO:0000256" key="15">
    <source>
        <dbReference type="RuleBase" id="RU364099"/>
    </source>
</evidence>
<dbReference type="Gene3D" id="3.40.50.2020">
    <property type="match status" value="1"/>
</dbReference>
<dbReference type="EMBL" id="LS974202">
    <property type="protein sequence ID" value="SSC13524.1"/>
    <property type="molecule type" value="Genomic_DNA"/>
</dbReference>
<comment type="catalytic activity">
    <reaction evidence="13">
        <text>GMP + diphosphate = guanine + 5-phospho-alpha-D-ribose 1-diphosphate</text>
        <dbReference type="Rhea" id="RHEA:25424"/>
        <dbReference type="ChEBI" id="CHEBI:16235"/>
        <dbReference type="ChEBI" id="CHEBI:33019"/>
        <dbReference type="ChEBI" id="CHEBI:58017"/>
        <dbReference type="ChEBI" id="CHEBI:58115"/>
        <dbReference type="EC" id="2.4.2.8"/>
    </reaction>
    <physiologicalReaction direction="right-to-left" evidence="13">
        <dbReference type="Rhea" id="RHEA:25426"/>
    </physiologicalReaction>
</comment>
<comment type="catalytic activity">
    <reaction evidence="14">
        <text>IMP + diphosphate = hypoxanthine + 5-phospho-alpha-D-ribose 1-diphosphate</text>
        <dbReference type="Rhea" id="RHEA:17973"/>
        <dbReference type="ChEBI" id="CHEBI:17368"/>
        <dbReference type="ChEBI" id="CHEBI:33019"/>
        <dbReference type="ChEBI" id="CHEBI:58017"/>
        <dbReference type="ChEBI" id="CHEBI:58053"/>
        <dbReference type="EC" id="2.4.2.8"/>
    </reaction>
    <physiologicalReaction direction="right-to-left" evidence="14">
        <dbReference type="Rhea" id="RHEA:17975"/>
    </physiologicalReaction>
</comment>
<evidence type="ECO:0000256" key="6">
    <source>
        <dbReference type="ARBA" id="ARBA00022490"/>
    </source>
</evidence>
<evidence type="ECO:0000256" key="5">
    <source>
        <dbReference type="ARBA" id="ARBA00011895"/>
    </source>
</evidence>
<evidence type="ECO:0000259" key="16">
    <source>
        <dbReference type="Pfam" id="PF00156"/>
    </source>
</evidence>
<accession>A0A7Z7PNZ7</accession>
<evidence type="ECO:0000256" key="7">
    <source>
        <dbReference type="ARBA" id="ARBA00022676"/>
    </source>
</evidence>
<dbReference type="Proteomes" id="UP000250796">
    <property type="component" value="Chromosome MESINF"/>
</dbReference>
<keyword evidence="11 15" id="KW-0547">Nucleotide-binding</keyword>
<evidence type="ECO:0000256" key="4">
    <source>
        <dbReference type="ARBA" id="ARBA00008391"/>
    </source>
</evidence>
<evidence type="ECO:0000256" key="13">
    <source>
        <dbReference type="ARBA" id="ARBA00048811"/>
    </source>
</evidence>
<dbReference type="PANTHER" id="PTHR43340:SF1">
    <property type="entry name" value="HYPOXANTHINE PHOSPHORIBOSYLTRANSFERASE"/>
    <property type="match status" value="1"/>
</dbReference>
<dbReference type="UniPathway" id="UPA00591">
    <property type="reaction ID" value="UER00648"/>
</dbReference>
<evidence type="ECO:0000256" key="10">
    <source>
        <dbReference type="ARBA" id="ARBA00022726"/>
    </source>
</evidence>
<dbReference type="GO" id="GO:0006178">
    <property type="term" value="P:guanine salvage"/>
    <property type="evidence" value="ECO:0007669"/>
    <property type="project" value="TreeGrafter"/>
</dbReference>
<dbReference type="GO" id="GO:0032263">
    <property type="term" value="P:GMP salvage"/>
    <property type="evidence" value="ECO:0007669"/>
    <property type="project" value="TreeGrafter"/>
</dbReference>
<dbReference type="GO" id="GO:0032264">
    <property type="term" value="P:IMP salvage"/>
    <property type="evidence" value="ECO:0007669"/>
    <property type="project" value="UniProtKB-UniPathway"/>
</dbReference>
<evidence type="ECO:0000313" key="18">
    <source>
        <dbReference type="Proteomes" id="UP000250796"/>
    </source>
</evidence>
<dbReference type="Pfam" id="PF00156">
    <property type="entry name" value="Pribosyltran"/>
    <property type="match status" value="1"/>
</dbReference>
<dbReference type="GO" id="GO:0046100">
    <property type="term" value="P:hypoxanthine metabolic process"/>
    <property type="evidence" value="ECO:0007669"/>
    <property type="project" value="TreeGrafter"/>
</dbReference>
<evidence type="ECO:0000256" key="11">
    <source>
        <dbReference type="ARBA" id="ARBA00022741"/>
    </source>
</evidence>
<sequence length="179" mass="20601">MMHFDPSKIEVLYSEKDLERIVERLASEINAYYTPITDEITAVCILKGSVHFYSDLLKRINLKVRYNFVHVSSYSGSSTTGRIRVKTWVDESVTDKYVLLVEDIVDTGGTLRYIINYIWKQKPAGVKLVSLFEKTIHEHGVKIDFTGDRIGDLFVVGYGLDFDEVYRNLPYVGYLKSDL</sequence>
<evidence type="ECO:0000256" key="14">
    <source>
        <dbReference type="ARBA" id="ARBA00049402"/>
    </source>
</evidence>
<dbReference type="GO" id="GO:0006166">
    <property type="term" value="P:purine ribonucleoside salvage"/>
    <property type="evidence" value="ECO:0007669"/>
    <property type="project" value="UniProtKB-KW"/>
</dbReference>
<dbReference type="InterPro" id="IPR000836">
    <property type="entry name" value="PRTase_dom"/>
</dbReference>
<dbReference type="NCBIfam" id="TIGR01203">
    <property type="entry name" value="HGPRTase"/>
    <property type="match status" value="1"/>
</dbReference>
<keyword evidence="9 15" id="KW-0479">Metal-binding</keyword>
<keyword evidence="10 15" id="KW-0660">Purine salvage</keyword>
<name>A0A7Z7PNZ7_9BACT</name>
<dbReference type="GO" id="GO:0000166">
    <property type="term" value="F:nucleotide binding"/>
    <property type="evidence" value="ECO:0007669"/>
    <property type="project" value="UniProtKB-KW"/>
</dbReference>
<dbReference type="EC" id="2.4.2.8" evidence="5 15"/>
<comment type="similarity">
    <text evidence="4 15">Belongs to the purine/pyrimidine phosphoribosyltransferase family.</text>
</comment>
<dbReference type="InterPro" id="IPR005904">
    <property type="entry name" value="Hxn_phspho_trans"/>
</dbReference>
<dbReference type="GO" id="GO:0005829">
    <property type="term" value="C:cytosol"/>
    <property type="evidence" value="ECO:0007669"/>
    <property type="project" value="TreeGrafter"/>
</dbReference>
<dbReference type="CDD" id="cd06223">
    <property type="entry name" value="PRTases_typeI"/>
    <property type="match status" value="1"/>
</dbReference>
<dbReference type="AlphaFoldDB" id="A0A7Z7PNZ7"/>
<keyword evidence="6 15" id="KW-0963">Cytoplasm</keyword>
<evidence type="ECO:0000256" key="2">
    <source>
        <dbReference type="ARBA" id="ARBA00004496"/>
    </source>
</evidence>
<comment type="cofactor">
    <cofactor evidence="1 15">
        <name>Mg(2+)</name>
        <dbReference type="ChEBI" id="CHEBI:18420"/>
    </cofactor>
</comment>
<keyword evidence="18" id="KW-1185">Reference proteome</keyword>
<protein>
    <recommendedName>
        <fullName evidence="5 15">Hypoxanthine phosphoribosyltransferase</fullName>
        <ecNumber evidence="5 15">2.4.2.8</ecNumber>
    </recommendedName>
</protein>